<sequence length="174" mass="18466">MIIASSDHSSSRSNGQSRMTSISTHDDASATSHVHNAAAAPVATRDPEVAADVGKGTAAAKDTSAEEEQAAARRDVFLLAGIRKLIKSFRSLSHIFEIYKDGDGEEEEGDIDIQIGFPTDVQHVAHIGLDGSSNVASLRGVEGARDLFSLSTNLSLQQFDFAMASLAAHDETRN</sequence>
<proteinExistence type="predicted"/>
<organism evidence="1 2">
    <name type="scientific">Avena sativa</name>
    <name type="common">Oat</name>
    <dbReference type="NCBI Taxonomy" id="4498"/>
    <lineage>
        <taxon>Eukaryota</taxon>
        <taxon>Viridiplantae</taxon>
        <taxon>Streptophyta</taxon>
        <taxon>Embryophyta</taxon>
        <taxon>Tracheophyta</taxon>
        <taxon>Spermatophyta</taxon>
        <taxon>Magnoliopsida</taxon>
        <taxon>Liliopsida</taxon>
        <taxon>Poales</taxon>
        <taxon>Poaceae</taxon>
        <taxon>BOP clade</taxon>
        <taxon>Pooideae</taxon>
        <taxon>Poodae</taxon>
        <taxon>Poeae</taxon>
        <taxon>Poeae Chloroplast Group 1 (Aveneae type)</taxon>
        <taxon>Aveninae</taxon>
        <taxon>Avena</taxon>
    </lineage>
</organism>
<accession>A0ACD5WWJ9</accession>
<keyword evidence="2" id="KW-1185">Reference proteome</keyword>
<dbReference type="EnsemblPlants" id="AVESA.00010b.r2.4CG1298700.1">
    <property type="protein sequence ID" value="AVESA.00010b.r2.4CG1298700.1.CDS"/>
    <property type="gene ID" value="AVESA.00010b.r2.4CG1298700"/>
</dbReference>
<reference evidence="1" key="1">
    <citation type="submission" date="2021-05" db="EMBL/GenBank/DDBJ databases">
        <authorList>
            <person name="Scholz U."/>
            <person name="Mascher M."/>
            <person name="Fiebig A."/>
        </authorList>
    </citation>
    <scope>NUCLEOTIDE SEQUENCE [LARGE SCALE GENOMIC DNA]</scope>
</reference>
<name>A0ACD5WWJ9_AVESA</name>
<evidence type="ECO:0000313" key="2">
    <source>
        <dbReference type="Proteomes" id="UP001732700"/>
    </source>
</evidence>
<reference evidence="1" key="2">
    <citation type="submission" date="2025-09" db="UniProtKB">
        <authorList>
            <consortium name="EnsemblPlants"/>
        </authorList>
    </citation>
    <scope>IDENTIFICATION</scope>
</reference>
<protein>
    <submittedName>
        <fullName evidence="1">Uncharacterized protein</fullName>
    </submittedName>
</protein>
<dbReference type="Proteomes" id="UP001732700">
    <property type="component" value="Chromosome 4C"/>
</dbReference>
<evidence type="ECO:0000313" key="1">
    <source>
        <dbReference type="EnsemblPlants" id="AVESA.00010b.r2.4CG1298700.1.CDS"/>
    </source>
</evidence>